<feature type="chain" id="PRO_5003496967" evidence="1">
    <location>
        <begin position="26"/>
        <end position="90"/>
    </location>
</feature>
<feature type="signal peptide" evidence="1">
    <location>
        <begin position="1"/>
        <end position="25"/>
    </location>
</feature>
<evidence type="ECO:0000313" key="2">
    <source>
        <dbReference type="EMBL" id="AFK43672.1"/>
    </source>
</evidence>
<proteinExistence type="evidence at transcript level"/>
<protein>
    <submittedName>
        <fullName evidence="2">Uncharacterized protein</fullName>
    </submittedName>
</protein>
<organism evidence="2">
    <name type="scientific">Medicago truncatula</name>
    <name type="common">Barrel medic</name>
    <name type="synonym">Medicago tribuloides</name>
    <dbReference type="NCBI Taxonomy" id="3880"/>
    <lineage>
        <taxon>Eukaryota</taxon>
        <taxon>Viridiplantae</taxon>
        <taxon>Streptophyta</taxon>
        <taxon>Embryophyta</taxon>
        <taxon>Tracheophyta</taxon>
        <taxon>Spermatophyta</taxon>
        <taxon>Magnoliopsida</taxon>
        <taxon>eudicotyledons</taxon>
        <taxon>Gunneridae</taxon>
        <taxon>Pentapetalae</taxon>
        <taxon>rosids</taxon>
        <taxon>fabids</taxon>
        <taxon>Fabales</taxon>
        <taxon>Fabaceae</taxon>
        <taxon>Papilionoideae</taxon>
        <taxon>50 kb inversion clade</taxon>
        <taxon>NPAAA clade</taxon>
        <taxon>Hologalegina</taxon>
        <taxon>IRL clade</taxon>
        <taxon>Trifolieae</taxon>
        <taxon>Medicago</taxon>
    </lineage>
</organism>
<dbReference type="AlphaFoldDB" id="G7IL03"/>
<dbReference type="EMBL" id="BT143878">
    <property type="protein sequence ID" value="AFK43672.1"/>
    <property type="molecule type" value="mRNA"/>
</dbReference>
<accession>G7IL03</accession>
<sequence>MVVIMKRKGFAMILMIMLVVTQVECITPSQEFVSIKQKGFCERIYEVIFCKYVCYTARNIRELRLDVCIVDCVKENCEAPVETNIVMTLT</sequence>
<evidence type="ECO:0000256" key="1">
    <source>
        <dbReference type="SAM" id="SignalP"/>
    </source>
</evidence>
<reference evidence="2" key="1">
    <citation type="submission" date="2012-05" db="EMBL/GenBank/DDBJ databases">
        <authorList>
            <person name="Krishnakumar V."/>
            <person name="Cheung F."/>
            <person name="Xiao Y."/>
            <person name="Chan A."/>
            <person name="Moskal W.A."/>
            <person name="Town C.D."/>
        </authorList>
    </citation>
    <scope>NUCLEOTIDE SEQUENCE</scope>
</reference>
<keyword evidence="1" id="KW-0732">Signal</keyword>
<name>G7IL03_MEDTR</name>